<dbReference type="Pfam" id="PF20159">
    <property type="entry name" value="YidB"/>
    <property type="match status" value="1"/>
</dbReference>
<dbReference type="EMBL" id="CP047423">
    <property type="protein sequence ID" value="QPD04154.1"/>
    <property type="molecule type" value="Genomic_DNA"/>
</dbReference>
<protein>
    <recommendedName>
        <fullName evidence="3">DUF937 domain-containing protein</fullName>
    </recommendedName>
</protein>
<dbReference type="Gene3D" id="1.10.10.690">
    <property type="entry name" value="YidB-like"/>
    <property type="match status" value="1"/>
</dbReference>
<evidence type="ECO:0000313" key="2">
    <source>
        <dbReference type="Proteomes" id="UP000593737"/>
    </source>
</evidence>
<evidence type="ECO:0000313" key="1">
    <source>
        <dbReference type="EMBL" id="QPD04154.1"/>
    </source>
</evidence>
<name>A0A7S8IZJ6_9BACT</name>
<dbReference type="InterPro" id="IPR045372">
    <property type="entry name" value="YidB"/>
</dbReference>
<dbReference type="AlphaFoldDB" id="A0A7S8IZJ6"/>
<dbReference type="SUPFAM" id="SSF140804">
    <property type="entry name" value="YidB-like"/>
    <property type="match status" value="1"/>
</dbReference>
<proteinExistence type="predicted"/>
<dbReference type="InterPro" id="IPR027405">
    <property type="entry name" value="YidB-like"/>
</dbReference>
<sequence length="136" mass="13695">MGLMDQLGQAAGGLMGGQSVQNPLIQAMIALLGKDSGIGGLTGVVQAFQKNGLGELINSWVSTGRNLPATPSQIEQGLGGDLLNQLAGKAGLSSDAASSQLAGLLPDLIDRLTPDGKVEASGLDQLMKLVQGKMGA</sequence>
<evidence type="ECO:0008006" key="3">
    <source>
        <dbReference type="Google" id="ProtNLM"/>
    </source>
</evidence>
<reference evidence="1 2" key="1">
    <citation type="journal article" date="2020" name="ISME J.">
        <title>Enrichment and physiological characterization of a novel comammox Nitrospira indicates ammonium inhibition of complete nitrification.</title>
        <authorList>
            <person name="Sakoula D."/>
            <person name="Koch H."/>
            <person name="Frank J."/>
            <person name="Jetten M.S.M."/>
            <person name="van Kessel M.A.H.J."/>
            <person name="Lucker S."/>
        </authorList>
    </citation>
    <scope>NUCLEOTIDE SEQUENCE [LARGE SCALE GENOMIC DNA]</scope>
    <source>
        <strain evidence="1">Comreactor17</strain>
    </source>
</reference>
<gene>
    <name evidence="1" type="ORF">Nkreftii_001928</name>
</gene>
<organism evidence="1 2">
    <name type="scientific">Candidatus Nitrospira kreftii</name>
    <dbReference type="NCBI Taxonomy" id="2652173"/>
    <lineage>
        <taxon>Bacteria</taxon>
        <taxon>Pseudomonadati</taxon>
        <taxon>Nitrospirota</taxon>
        <taxon>Nitrospiria</taxon>
        <taxon>Nitrospirales</taxon>
        <taxon>Nitrospiraceae</taxon>
        <taxon>Nitrospira</taxon>
    </lineage>
</organism>
<dbReference type="Proteomes" id="UP000593737">
    <property type="component" value="Chromosome"/>
</dbReference>
<accession>A0A7S8IZJ6</accession>
<dbReference type="KEGG" id="nkf:Nkreftii_001928"/>